<dbReference type="AlphaFoldDB" id="A0A3R6DEW9"/>
<protein>
    <recommendedName>
        <fullName evidence="3">HipA-like C-terminal domain-containing protein</fullName>
    </recommendedName>
</protein>
<gene>
    <name evidence="1" type="ORF">DW654_02330</name>
</gene>
<proteinExistence type="predicted"/>
<evidence type="ECO:0000313" key="2">
    <source>
        <dbReference type="Proteomes" id="UP000283701"/>
    </source>
</evidence>
<dbReference type="Proteomes" id="UP000283701">
    <property type="component" value="Unassembled WGS sequence"/>
</dbReference>
<evidence type="ECO:0008006" key="3">
    <source>
        <dbReference type="Google" id="ProtNLM"/>
    </source>
</evidence>
<sequence length="392" mass="45075">MSQYALMHKNDVCGSLIIDDETGSLRVYKDNGSGLSPFLGNADTRRMKHWWEGRAVPASRKMMQEVLKQAGCANTKMYLAKNLALSMTDSYWIRPLDLDLKYEDVKLSNMNSFSDNKVPYHNATSYDSNAALGGQMEKYWDIKTKFPTLVKESYKYFGQQAMNEAFATYLHDLQETAIPYVSYLIGHTEDNGLYCRCDAFTSDSVELVSAYEVIEGSKQQNDKSVYDNYIRICAELGIEEQQIRNFMDYQTLTDFIISNTDEHLGNFGILRDSNTMQYLGPAPIYDSGNSMFFKDSLFSQTRLSLLQQSITSFYDSEEKMIRNIKNRHVVNMDLLPTIEETIALYTSYGFPEERAITIANNYALKIDMAREFENGATISMYHEKNNTEIWRE</sequence>
<reference evidence="1 2" key="1">
    <citation type="submission" date="2018-08" db="EMBL/GenBank/DDBJ databases">
        <title>A genome reference for cultivated species of the human gut microbiota.</title>
        <authorList>
            <person name="Zou Y."/>
            <person name="Xue W."/>
            <person name="Luo G."/>
        </authorList>
    </citation>
    <scope>NUCLEOTIDE SEQUENCE [LARGE SCALE GENOMIC DNA]</scope>
    <source>
        <strain evidence="1 2">AM23-23AC</strain>
    </source>
</reference>
<dbReference type="EMBL" id="QRHP01000001">
    <property type="protein sequence ID" value="RHF87605.1"/>
    <property type="molecule type" value="Genomic_DNA"/>
</dbReference>
<name>A0A3R6DEW9_9FIRM</name>
<dbReference type="Gene3D" id="1.10.1070.20">
    <property type="match status" value="1"/>
</dbReference>
<dbReference type="RefSeq" id="WP_118202258.1">
    <property type="nucleotide sequence ID" value="NZ_QRHP01000001.1"/>
</dbReference>
<organism evidence="1 2">
    <name type="scientific">Roseburia inulinivorans</name>
    <dbReference type="NCBI Taxonomy" id="360807"/>
    <lineage>
        <taxon>Bacteria</taxon>
        <taxon>Bacillati</taxon>
        <taxon>Bacillota</taxon>
        <taxon>Clostridia</taxon>
        <taxon>Lachnospirales</taxon>
        <taxon>Lachnospiraceae</taxon>
        <taxon>Roseburia</taxon>
    </lineage>
</organism>
<evidence type="ECO:0000313" key="1">
    <source>
        <dbReference type="EMBL" id="RHF87605.1"/>
    </source>
</evidence>
<accession>A0A3R6DEW9</accession>
<comment type="caution">
    <text evidence="1">The sequence shown here is derived from an EMBL/GenBank/DDBJ whole genome shotgun (WGS) entry which is preliminary data.</text>
</comment>